<sequence>MVVQTNMNALVNEDGDGGDERLQSIVNLLREASEIQSSACPRNLKMILRPETNRTGRKPQLTTCARLDYNSMTCQMRNTFFKMLHMLQNMKMLAQMCFSCTRAEKDGIVELGASSITTRFGSESGADDLNTSFVLVLRHGWYRFS</sequence>
<evidence type="ECO:0000313" key="2">
    <source>
        <dbReference type="Proteomes" id="UP000271162"/>
    </source>
</evidence>
<accession>A0A0N4YGH6</accession>
<evidence type="ECO:0000313" key="3">
    <source>
        <dbReference type="WBParaSite" id="NBR_0001591201-mRNA-1"/>
    </source>
</evidence>
<dbReference type="Proteomes" id="UP000271162">
    <property type="component" value="Unassembled WGS sequence"/>
</dbReference>
<evidence type="ECO:0000313" key="1">
    <source>
        <dbReference type="EMBL" id="VDL79507.1"/>
    </source>
</evidence>
<dbReference type="AlphaFoldDB" id="A0A0N4YGH6"/>
<reference evidence="3" key="1">
    <citation type="submission" date="2017-02" db="UniProtKB">
        <authorList>
            <consortium name="WormBaseParasite"/>
        </authorList>
    </citation>
    <scope>IDENTIFICATION</scope>
</reference>
<gene>
    <name evidence="1" type="ORF">NBR_LOCUS15913</name>
</gene>
<reference evidence="1 2" key="2">
    <citation type="submission" date="2018-11" db="EMBL/GenBank/DDBJ databases">
        <authorList>
            <consortium name="Pathogen Informatics"/>
        </authorList>
    </citation>
    <scope>NUCLEOTIDE SEQUENCE [LARGE SCALE GENOMIC DNA]</scope>
</reference>
<name>A0A0N4YGH6_NIPBR</name>
<keyword evidence="2" id="KW-1185">Reference proteome</keyword>
<dbReference type="EMBL" id="UYSL01021945">
    <property type="protein sequence ID" value="VDL79507.1"/>
    <property type="molecule type" value="Genomic_DNA"/>
</dbReference>
<proteinExistence type="predicted"/>
<organism evidence="3">
    <name type="scientific">Nippostrongylus brasiliensis</name>
    <name type="common">Rat hookworm</name>
    <dbReference type="NCBI Taxonomy" id="27835"/>
    <lineage>
        <taxon>Eukaryota</taxon>
        <taxon>Metazoa</taxon>
        <taxon>Ecdysozoa</taxon>
        <taxon>Nematoda</taxon>
        <taxon>Chromadorea</taxon>
        <taxon>Rhabditida</taxon>
        <taxon>Rhabditina</taxon>
        <taxon>Rhabditomorpha</taxon>
        <taxon>Strongyloidea</taxon>
        <taxon>Heligmosomidae</taxon>
        <taxon>Nippostrongylus</taxon>
    </lineage>
</organism>
<protein>
    <submittedName>
        <fullName evidence="1 3">Uncharacterized protein</fullName>
    </submittedName>
</protein>
<dbReference type="WBParaSite" id="NBR_0001591201-mRNA-1">
    <property type="protein sequence ID" value="NBR_0001591201-mRNA-1"/>
    <property type="gene ID" value="NBR_0001591201"/>
</dbReference>